<gene>
    <name evidence="1" type="ORF">BBI00_08450</name>
</gene>
<accession>A0A1B8ZRZ4</accession>
<dbReference type="STRING" id="651561.BBI00_08450"/>
<name>A0A1B8ZRZ4_9FLAO</name>
<evidence type="ECO:0000313" key="1">
    <source>
        <dbReference type="EMBL" id="OCA74360.1"/>
    </source>
</evidence>
<dbReference type="OrthoDB" id="1270881at2"/>
<dbReference type="AlphaFoldDB" id="A0A1B8ZRZ4"/>
<proteinExistence type="predicted"/>
<comment type="caution">
    <text evidence="1">The sequence shown here is derived from an EMBL/GenBank/DDBJ whole genome shotgun (WGS) entry which is preliminary data.</text>
</comment>
<protein>
    <submittedName>
        <fullName evidence="1">Uncharacterized protein</fullName>
    </submittedName>
</protein>
<organism evidence="1 2">
    <name type="scientific">Chryseobacterium arthrosphaerae</name>
    <dbReference type="NCBI Taxonomy" id="651561"/>
    <lineage>
        <taxon>Bacteria</taxon>
        <taxon>Pseudomonadati</taxon>
        <taxon>Bacteroidota</taxon>
        <taxon>Flavobacteriia</taxon>
        <taxon>Flavobacteriales</taxon>
        <taxon>Weeksellaceae</taxon>
        <taxon>Chryseobacterium group</taxon>
        <taxon>Chryseobacterium</taxon>
    </lineage>
</organism>
<sequence>MKKGIAAAAVFCFTFFFSQKSQKYLEIGYTSICCGPPSEKPVISYLKEFRKKNRIRNLEILQQRGLGKEGEFALYIGTDYLSSNQRNRLVRGLMATISNQNNSRMQDSKGAINFDSAMIVHQSDLMNAKNLTIYKK</sequence>
<reference evidence="2" key="1">
    <citation type="submission" date="2016-07" db="EMBL/GenBank/DDBJ databases">
        <authorList>
            <person name="Florea S."/>
            <person name="Webb J.S."/>
            <person name="Jaromczyk J."/>
            <person name="Schardl C.L."/>
        </authorList>
    </citation>
    <scope>NUCLEOTIDE SEQUENCE [LARGE SCALE GENOMIC DNA]</scope>
    <source>
        <strain evidence="2">CC-VM-7</strain>
    </source>
</reference>
<dbReference type="Proteomes" id="UP000093432">
    <property type="component" value="Unassembled WGS sequence"/>
</dbReference>
<dbReference type="EMBL" id="MAYG01000001">
    <property type="protein sequence ID" value="OCA74360.1"/>
    <property type="molecule type" value="Genomic_DNA"/>
</dbReference>
<evidence type="ECO:0000313" key="2">
    <source>
        <dbReference type="Proteomes" id="UP000093432"/>
    </source>
</evidence>
<dbReference type="RefSeq" id="WP_065398350.1">
    <property type="nucleotide sequence ID" value="NZ_CP064938.1"/>
</dbReference>